<keyword evidence="2" id="KW-1003">Cell membrane</keyword>
<evidence type="ECO:0000256" key="3">
    <source>
        <dbReference type="ARBA" id="ARBA00022692"/>
    </source>
</evidence>
<dbReference type="InterPro" id="IPR003838">
    <property type="entry name" value="ABC3_permease_C"/>
</dbReference>
<evidence type="ECO:0000256" key="7">
    <source>
        <dbReference type="SAM" id="Phobius"/>
    </source>
</evidence>
<feature type="domain" description="ABC3 transporter permease C-terminal" evidence="8">
    <location>
        <begin position="98"/>
        <end position="179"/>
    </location>
</feature>
<proteinExistence type="predicted"/>
<feature type="region of interest" description="Disordered" evidence="6">
    <location>
        <begin position="47"/>
        <end position="79"/>
    </location>
</feature>
<comment type="caution">
    <text evidence="9">The sequence shown here is derived from an EMBL/GenBank/DDBJ whole genome shotgun (WGS) entry which is preliminary data.</text>
</comment>
<name>A0ABY1CWG9_MYXFU</name>
<evidence type="ECO:0000256" key="2">
    <source>
        <dbReference type="ARBA" id="ARBA00022475"/>
    </source>
</evidence>
<keyword evidence="3 7" id="KW-0812">Transmembrane</keyword>
<accession>A0ABY1CWG9</accession>
<comment type="subcellular location">
    <subcellularLocation>
        <location evidence="1">Cell membrane</location>
        <topology evidence="1">Multi-pass membrane protein</topology>
    </subcellularLocation>
</comment>
<dbReference type="EMBL" id="FOIB01000013">
    <property type="protein sequence ID" value="SEU38849.1"/>
    <property type="molecule type" value="Genomic_DNA"/>
</dbReference>
<dbReference type="Pfam" id="PF02687">
    <property type="entry name" value="FtsX"/>
    <property type="match status" value="1"/>
</dbReference>
<keyword evidence="10" id="KW-1185">Reference proteome</keyword>
<dbReference type="Proteomes" id="UP000183760">
    <property type="component" value="Unassembled WGS sequence"/>
</dbReference>
<evidence type="ECO:0000313" key="10">
    <source>
        <dbReference type="Proteomes" id="UP000183760"/>
    </source>
</evidence>
<evidence type="ECO:0000256" key="6">
    <source>
        <dbReference type="SAM" id="MobiDB-lite"/>
    </source>
</evidence>
<evidence type="ECO:0000256" key="4">
    <source>
        <dbReference type="ARBA" id="ARBA00022989"/>
    </source>
</evidence>
<feature type="transmembrane region" description="Helical" evidence="7">
    <location>
        <begin position="150"/>
        <end position="168"/>
    </location>
</feature>
<evidence type="ECO:0000313" key="9">
    <source>
        <dbReference type="EMBL" id="SEU38849.1"/>
    </source>
</evidence>
<evidence type="ECO:0000259" key="8">
    <source>
        <dbReference type="Pfam" id="PF02687"/>
    </source>
</evidence>
<protein>
    <submittedName>
        <fullName evidence="9">FtsX-like permease family protein</fullName>
    </submittedName>
</protein>
<evidence type="ECO:0000256" key="1">
    <source>
        <dbReference type="ARBA" id="ARBA00004651"/>
    </source>
</evidence>
<keyword evidence="5 7" id="KW-0472">Membrane</keyword>
<gene>
    <name evidence="9" type="ORF">SAMN05443572_113222</name>
</gene>
<keyword evidence="4 7" id="KW-1133">Transmembrane helix</keyword>
<reference evidence="9 10" key="1">
    <citation type="submission" date="2016-10" db="EMBL/GenBank/DDBJ databases">
        <authorList>
            <person name="Varghese N."/>
            <person name="Submissions S."/>
        </authorList>
    </citation>
    <scope>NUCLEOTIDE SEQUENCE [LARGE SCALE GENOMIC DNA]</scope>
    <source>
        <strain evidence="9 10">DSM 16525</strain>
    </source>
</reference>
<feature type="transmembrane region" description="Helical" evidence="7">
    <location>
        <begin position="123"/>
        <end position="144"/>
    </location>
</feature>
<evidence type="ECO:0000256" key="5">
    <source>
        <dbReference type="ARBA" id="ARBA00023136"/>
    </source>
</evidence>
<sequence>MEVEVTPETAVWAVLSKAYPGGSRRPFPAFASPPDVSVLSWIRQSGGKDRVDRKAPPTLAPGGNQGIPEGETACPDTDNPPGRVVEIAWPSRSNVHFVALGARAAQVAGMVVLQSLRFTGPGIVLGLLGALLMGQVLGALLFEVSGTDPLVLASVCALLAALAVLASFGPARRAARVDPAEVLRSESLPATSLR</sequence>
<organism evidence="9 10">
    <name type="scientific">Myxococcus fulvus</name>
    <dbReference type="NCBI Taxonomy" id="33"/>
    <lineage>
        <taxon>Bacteria</taxon>
        <taxon>Pseudomonadati</taxon>
        <taxon>Myxococcota</taxon>
        <taxon>Myxococcia</taxon>
        <taxon>Myxococcales</taxon>
        <taxon>Cystobacterineae</taxon>
        <taxon>Myxococcaceae</taxon>
        <taxon>Myxococcus</taxon>
    </lineage>
</organism>